<evidence type="ECO:0000256" key="1">
    <source>
        <dbReference type="ARBA" id="ARBA00010057"/>
    </source>
</evidence>
<dbReference type="OrthoDB" id="5839236at2759"/>
<feature type="domain" description="von Hippel-Lindau disease tumour suppressor beta" evidence="2">
    <location>
        <begin position="46"/>
        <end position="101"/>
    </location>
</feature>
<sequence>MLDKYVNSKEKLALNDFRRAFYERSCCDWCEYHDIQIDGPYTLHGSIWSVEEVNIRFINNSRDTVDLCWVDFQGNLVRYLKLGSREVVKLTSFTGHCWIARFIRNGAAAQFLPGCTEVFVITRPYPHTAVVFIIQKVPTLFEAAVEHIGELFHENQYALHRLPVPELVKFDIYFYIRRKQIYQTALFVLPFQRNFLRRNRNNVARLREPLEVDEQLAEIFANGQIDLCLQTVSDLSVECSDFEINEIFLTYLKKEFVVMGFSTVYNYAKKWIGFLLQNTSVGIRSCVIWSKIKECVKSAHFNLCTVLVMSSLDLDCAEHMQSLENSFSDLEENDDFSFNLRKQFLVLLEANLGIFLSRCQPTQSKLLLNILITFHLENNDLHLLMQSIFRYSGLADTCSYKILQPFFRCLLLNLSLFIDENSQQKGNIGIWIKKIVVEILSMSNKSYEDELKSWKMIMSEFIIAPHHMLLSDNKRFCQIIQLICGKKFPLKTLPISLRVTLFCVLISLIPYISSEMFEIAVEIKEFLLNSCNHGTLALKCDVILKAALQRALVEEQYYFLKPLCDTFSEIHYEINTEENSILRIRAEELCKTLCKHPERLIEFGIISEQLSQLLRTSILWMVRRGKLERIVSWKYVRYFELYDDTTVNDIISVASVDMLKSLLYSSWHDLHASKKFTLYFALAKHQNEDKRKLLSTVLKDILEVTVDIAAGADYLIVIDFLRHILPIVTGNAYERDFTSFALALLAANYESLSSDFIALRSAVSLLLDCLRFGAHSVINDQCSFYMSLFVYVGRAVQKYVNNASEVNPQLIRHLSYGLAKVAHEMVKHERSFSRVAPFIISECLEDTKYLSLALFRIFSICDRHSIALLTTNLPPLQKTRFANLSLQFKKIKMVV</sequence>
<reference evidence="5" key="1">
    <citation type="submission" date="2016-06" db="UniProtKB">
        <authorList>
            <consortium name="WormBaseParasite"/>
        </authorList>
    </citation>
    <scope>IDENTIFICATION</scope>
</reference>
<gene>
    <name evidence="3" type="ORF">NOO_LOCUS3568</name>
</gene>
<dbReference type="AlphaFoldDB" id="A0A182E6D0"/>
<dbReference type="Pfam" id="PF01847">
    <property type="entry name" value="VHL"/>
    <property type="match status" value="1"/>
</dbReference>
<dbReference type="InterPro" id="IPR022772">
    <property type="entry name" value="VHL_tumour_suppress_b/a_dom"/>
</dbReference>
<dbReference type="WBParaSite" id="nOo.2.0.1.t03568-RA">
    <property type="protein sequence ID" value="nOo.2.0.1.t03568-RA"/>
    <property type="gene ID" value="nOo.2.0.1.g03568"/>
</dbReference>
<dbReference type="InterPro" id="IPR037140">
    <property type="entry name" value="VHL_beta_dom_sf"/>
</dbReference>
<dbReference type="InterPro" id="IPR024053">
    <property type="entry name" value="VHL_beta_dom"/>
</dbReference>
<organism evidence="5">
    <name type="scientific">Onchocerca ochengi</name>
    <name type="common">Filarial nematode worm</name>
    <dbReference type="NCBI Taxonomy" id="42157"/>
    <lineage>
        <taxon>Eukaryota</taxon>
        <taxon>Metazoa</taxon>
        <taxon>Ecdysozoa</taxon>
        <taxon>Nematoda</taxon>
        <taxon>Chromadorea</taxon>
        <taxon>Rhabditida</taxon>
        <taxon>Spirurina</taxon>
        <taxon>Spiruromorpha</taxon>
        <taxon>Filarioidea</taxon>
        <taxon>Onchocercidae</taxon>
        <taxon>Onchocerca</taxon>
    </lineage>
</organism>
<dbReference type="Proteomes" id="UP000271087">
    <property type="component" value="Unassembled WGS sequence"/>
</dbReference>
<proteinExistence type="inferred from homology"/>
<evidence type="ECO:0000313" key="5">
    <source>
        <dbReference type="WBParaSite" id="nOo.2.0.1.t03568-RA"/>
    </source>
</evidence>
<reference evidence="3 4" key="2">
    <citation type="submission" date="2018-08" db="EMBL/GenBank/DDBJ databases">
        <authorList>
            <person name="Laetsch R D."/>
            <person name="Stevens L."/>
            <person name="Kumar S."/>
            <person name="Blaxter L. M."/>
        </authorList>
    </citation>
    <scope>NUCLEOTIDE SEQUENCE [LARGE SCALE GENOMIC DNA]</scope>
</reference>
<protein>
    <submittedName>
        <fullName evidence="5">VHL domain-containing protein</fullName>
    </submittedName>
</protein>
<accession>A0A182E6D0</accession>
<keyword evidence="4" id="KW-1185">Reference proteome</keyword>
<dbReference type="CDD" id="cd05468">
    <property type="entry name" value="pVHL"/>
    <property type="match status" value="1"/>
</dbReference>
<dbReference type="InterPro" id="IPR036208">
    <property type="entry name" value="VHL_sf"/>
</dbReference>
<name>A0A182E6D0_ONCOC</name>
<comment type="similarity">
    <text evidence="1">Belongs to the VHL family.</text>
</comment>
<evidence type="ECO:0000313" key="3">
    <source>
        <dbReference type="EMBL" id="VDK69633.1"/>
    </source>
</evidence>
<dbReference type="EMBL" id="UYRW01000694">
    <property type="protein sequence ID" value="VDK69633.1"/>
    <property type="molecule type" value="Genomic_DNA"/>
</dbReference>
<evidence type="ECO:0000259" key="2">
    <source>
        <dbReference type="Pfam" id="PF01847"/>
    </source>
</evidence>
<evidence type="ECO:0000313" key="4">
    <source>
        <dbReference type="Proteomes" id="UP000271087"/>
    </source>
</evidence>
<dbReference type="SUPFAM" id="SSF49468">
    <property type="entry name" value="VHL"/>
    <property type="match status" value="1"/>
</dbReference>
<dbReference type="Gene3D" id="2.60.40.780">
    <property type="entry name" value="von Hippel-Lindau disease tumour suppressor, beta domain"/>
    <property type="match status" value="1"/>
</dbReference>